<dbReference type="AlphaFoldDB" id="A0AAW0IWG3"/>
<proteinExistence type="predicted"/>
<organism evidence="2 3">
    <name type="scientific">Quercus suber</name>
    <name type="common">Cork oak</name>
    <dbReference type="NCBI Taxonomy" id="58331"/>
    <lineage>
        <taxon>Eukaryota</taxon>
        <taxon>Viridiplantae</taxon>
        <taxon>Streptophyta</taxon>
        <taxon>Embryophyta</taxon>
        <taxon>Tracheophyta</taxon>
        <taxon>Spermatophyta</taxon>
        <taxon>Magnoliopsida</taxon>
        <taxon>eudicotyledons</taxon>
        <taxon>Gunneridae</taxon>
        <taxon>Pentapetalae</taxon>
        <taxon>rosids</taxon>
        <taxon>fabids</taxon>
        <taxon>Fagales</taxon>
        <taxon>Fagaceae</taxon>
        <taxon>Quercus</taxon>
    </lineage>
</organism>
<comment type="caution">
    <text evidence="2">The sequence shown here is derived from an EMBL/GenBank/DDBJ whole genome shotgun (WGS) entry which is preliminary data.</text>
</comment>
<keyword evidence="1" id="KW-0812">Transmembrane</keyword>
<keyword evidence="1" id="KW-0472">Membrane</keyword>
<keyword evidence="3" id="KW-1185">Reference proteome</keyword>
<accession>A0AAW0IWG3</accession>
<evidence type="ECO:0000256" key="1">
    <source>
        <dbReference type="SAM" id="Phobius"/>
    </source>
</evidence>
<sequence length="180" mass="19884">MASSVKFHPCFILTYYLIGLLLVTLCGHNVYLVISALIRFIPSSILKIPAHTVKFLVIQKNVQVWDQVHCSPQNSCNYVSGYASGLSKGVLAKEKVTITSTSGQELVLETHVPFNSSGKVSKGNICIDSGSPPLTLPPDFYSRLEVEVKKQISIDPIKNETLTGTWFAIELKLLMKMDQN</sequence>
<evidence type="ECO:0000313" key="3">
    <source>
        <dbReference type="Proteomes" id="UP000237347"/>
    </source>
</evidence>
<dbReference type="EMBL" id="PKMF04000815">
    <property type="protein sequence ID" value="KAK7818695.1"/>
    <property type="molecule type" value="Genomic_DNA"/>
</dbReference>
<reference evidence="2 3" key="1">
    <citation type="journal article" date="2018" name="Sci. Data">
        <title>The draft genome sequence of cork oak.</title>
        <authorList>
            <person name="Ramos A.M."/>
            <person name="Usie A."/>
            <person name="Barbosa P."/>
            <person name="Barros P.M."/>
            <person name="Capote T."/>
            <person name="Chaves I."/>
            <person name="Simoes F."/>
            <person name="Abreu I."/>
            <person name="Carrasquinho I."/>
            <person name="Faro C."/>
            <person name="Guimaraes J.B."/>
            <person name="Mendonca D."/>
            <person name="Nobrega F."/>
            <person name="Rodrigues L."/>
            <person name="Saibo N.J.M."/>
            <person name="Varela M.C."/>
            <person name="Egas C."/>
            <person name="Matos J."/>
            <person name="Miguel C.M."/>
            <person name="Oliveira M.M."/>
            <person name="Ricardo C.P."/>
            <person name="Goncalves S."/>
        </authorList>
    </citation>
    <scope>NUCLEOTIDE SEQUENCE [LARGE SCALE GENOMIC DNA]</scope>
    <source>
        <strain evidence="3">cv. HL8</strain>
    </source>
</reference>
<keyword evidence="1" id="KW-1133">Transmembrane helix</keyword>
<name>A0AAW0IWG3_QUESU</name>
<feature type="transmembrane region" description="Helical" evidence="1">
    <location>
        <begin position="12"/>
        <end position="38"/>
    </location>
</feature>
<gene>
    <name evidence="2" type="ORF">CFP56_041121</name>
</gene>
<protein>
    <submittedName>
        <fullName evidence="2">Uncharacterized protein</fullName>
    </submittedName>
</protein>
<evidence type="ECO:0000313" key="2">
    <source>
        <dbReference type="EMBL" id="KAK7818695.1"/>
    </source>
</evidence>
<dbReference type="Proteomes" id="UP000237347">
    <property type="component" value="Unassembled WGS sequence"/>
</dbReference>